<dbReference type="PROSITE" id="PS51208">
    <property type="entry name" value="AUTOTRANSPORTER"/>
    <property type="match status" value="1"/>
</dbReference>
<dbReference type="InterPro" id="IPR000531">
    <property type="entry name" value="Beta-barrel_TonB"/>
</dbReference>
<dbReference type="Gene3D" id="2.40.128.130">
    <property type="entry name" value="Autotransporter beta-domain"/>
    <property type="match status" value="1"/>
</dbReference>
<feature type="signal peptide" evidence="12">
    <location>
        <begin position="1"/>
        <end position="46"/>
    </location>
</feature>
<keyword evidence="8 14" id="KW-0675">Receptor</keyword>
<keyword evidence="7 10" id="KW-0472">Membrane</keyword>
<evidence type="ECO:0000259" key="13">
    <source>
        <dbReference type="PROSITE" id="PS51208"/>
    </source>
</evidence>
<protein>
    <submittedName>
        <fullName evidence="14">TonB-dependent receptor plug</fullName>
    </submittedName>
</protein>
<comment type="similarity">
    <text evidence="10 11">Belongs to the TonB-dependent receptor family.</text>
</comment>
<gene>
    <name evidence="14" type="ORF">KL86SPO_20207</name>
</gene>
<dbReference type="CDD" id="cd01347">
    <property type="entry name" value="ligand_gated_channel"/>
    <property type="match status" value="1"/>
</dbReference>
<dbReference type="InterPro" id="IPR036709">
    <property type="entry name" value="Autotransporte_beta_dom_sf"/>
</dbReference>
<name>A0A212LMG5_9FIRM</name>
<keyword evidence="6 11" id="KW-0798">TonB box</keyword>
<feature type="chain" id="PRO_5012600656" evidence="12">
    <location>
        <begin position="47"/>
        <end position="1405"/>
    </location>
</feature>
<dbReference type="InterPro" id="IPR036942">
    <property type="entry name" value="Beta-barrel_TonB_sf"/>
</dbReference>
<accession>A0A212LMG5</accession>
<proteinExistence type="inferred from homology"/>
<keyword evidence="3 10" id="KW-1134">Transmembrane beta strand</keyword>
<dbReference type="PROSITE" id="PS52016">
    <property type="entry name" value="TONB_DEPENDENT_REC_3"/>
    <property type="match status" value="1"/>
</dbReference>
<evidence type="ECO:0000256" key="7">
    <source>
        <dbReference type="ARBA" id="ARBA00023136"/>
    </source>
</evidence>
<dbReference type="InterPro" id="IPR037066">
    <property type="entry name" value="Plug_dom_sf"/>
</dbReference>
<dbReference type="GO" id="GO:0015344">
    <property type="term" value="F:siderophore uptake transmembrane transporter activity"/>
    <property type="evidence" value="ECO:0007669"/>
    <property type="project" value="TreeGrafter"/>
</dbReference>
<dbReference type="Gene3D" id="2.170.130.10">
    <property type="entry name" value="TonB-dependent receptor, plug domain"/>
    <property type="match status" value="1"/>
</dbReference>
<dbReference type="InterPro" id="IPR006315">
    <property type="entry name" value="OM_autotransptr_brl_dom"/>
</dbReference>
<keyword evidence="5 12" id="KW-0732">Signal</keyword>
<dbReference type="SMART" id="SM00869">
    <property type="entry name" value="Autotransporter"/>
    <property type="match status" value="1"/>
</dbReference>
<evidence type="ECO:0000256" key="6">
    <source>
        <dbReference type="ARBA" id="ARBA00023077"/>
    </source>
</evidence>
<evidence type="ECO:0000256" key="9">
    <source>
        <dbReference type="ARBA" id="ARBA00023237"/>
    </source>
</evidence>
<dbReference type="PANTHER" id="PTHR30069:SF29">
    <property type="entry name" value="HEMOGLOBIN AND HEMOGLOBIN-HAPTOGLOBIN-BINDING PROTEIN 1-RELATED"/>
    <property type="match status" value="1"/>
</dbReference>
<dbReference type="Gene3D" id="2.40.170.20">
    <property type="entry name" value="TonB-dependent receptor, beta-barrel domain"/>
    <property type="match status" value="1"/>
</dbReference>
<keyword evidence="2 10" id="KW-0813">Transport</keyword>
<dbReference type="InterPro" id="IPR005546">
    <property type="entry name" value="Autotransporte_beta"/>
</dbReference>
<dbReference type="GO" id="GO:0009279">
    <property type="term" value="C:cell outer membrane"/>
    <property type="evidence" value="ECO:0007669"/>
    <property type="project" value="UniProtKB-SubCell"/>
</dbReference>
<evidence type="ECO:0000256" key="5">
    <source>
        <dbReference type="ARBA" id="ARBA00022729"/>
    </source>
</evidence>
<evidence type="ECO:0000256" key="12">
    <source>
        <dbReference type="SAM" id="SignalP"/>
    </source>
</evidence>
<dbReference type="SUPFAM" id="SSF56935">
    <property type="entry name" value="Porins"/>
    <property type="match status" value="1"/>
</dbReference>
<dbReference type="Pfam" id="PF07715">
    <property type="entry name" value="Plug"/>
    <property type="match status" value="1"/>
</dbReference>
<comment type="subcellular location">
    <subcellularLocation>
        <location evidence="1 10">Cell outer membrane</location>
        <topology evidence="1 10">Multi-pass membrane protein</topology>
    </subcellularLocation>
</comment>
<evidence type="ECO:0000256" key="8">
    <source>
        <dbReference type="ARBA" id="ARBA00023170"/>
    </source>
</evidence>
<dbReference type="EMBL" id="FMJE01000002">
    <property type="protein sequence ID" value="SCM78725.1"/>
    <property type="molecule type" value="Genomic_DNA"/>
</dbReference>
<evidence type="ECO:0000313" key="14">
    <source>
        <dbReference type="EMBL" id="SCM78725.1"/>
    </source>
</evidence>
<dbReference type="Pfam" id="PF03797">
    <property type="entry name" value="Autotransporter"/>
    <property type="match status" value="1"/>
</dbReference>
<evidence type="ECO:0000256" key="4">
    <source>
        <dbReference type="ARBA" id="ARBA00022692"/>
    </source>
</evidence>
<evidence type="ECO:0000256" key="3">
    <source>
        <dbReference type="ARBA" id="ARBA00022452"/>
    </source>
</evidence>
<keyword evidence="4 10" id="KW-0812">Transmembrane</keyword>
<sequence>MQVGVTFLKKIKRRSLSAIMKRRLLVALGGTCLCTALLSFPHAVQAATVGQTATIADGATVETQSGVINAPLTAATYGSITIGKNAVWRPVDSFSTGGVNYTFTINTTAPSIPITFTTGENSVIDFAHMRSAIPGWHYRGYVNLNLNNPANTVIIADGTTFRIGVGRSPDRITIGNATVQLPAGAPYSKATVYVEVGTITGYRGMNTAVDWASNPAVVVYESAAGVYDNVIQLTTGNTAGADLLNVVGRPGFMDTPLTKYWVDFDIRQNGNSWQIGNIIATNQSGSLSESGLSAGDSQLAMRNLWRMDNISLRQRAADLRQSRAAAKLAGSDSLATGSADDAVTENIWANMTRGKYHFASSYGRDFTQSYNALTVGFDKLREGDFYNGRLYQGVFLSLLDSDASYFRGKGDLESSSIGVYSNWLGNNNHFLDLALRFSKLDNKFHFTDTQSYQDARYGNRIWSVGAQYGRRQDLANGWFVEPSVGLNYGFMGKTDYKLQNGLSVHQGHVPMLSGRLELLAGRYTGGKDNPGSLYAKASLNHDFTDGGNMIGTYGNASLPIKPVGKDTWTELTLGANRQISDKSNAYVEFSKSVGGKVDTDWQVNAGMSWRFNGPSRPDQAAAMAAFNDNMQPPAASATVGAGGAPQAIPAPVGTDVAAGAVSTAADQTPVSDSLTMPAARTVTPAPANPAEQTGNAGQAGMIEQTAISQPRAAAAGSALSSGQLADGTEPGSYALAPLVVEAARPAWEKNLSPGTVSVVRPDDYKGEMKTLPELLQTVPGVYIHKANGEGHYSVARVRGSTGGQVNIYVDGVLINSASEVAVDLSIIPVENVERVEVYRGYVPARFSGAPLGGAINIVTKKPQQTGGSITQGWRSFDGYTGNLELNMPLGEGSLLFGLNRDQARGDFKYRYVSLYGANNSYPNLDKWRRANEFRKTDALLKWQDDHWLVKAAYKRDMTGNVGPANYIGTDIDAYPGSPGHVYKNTRRMVIDDYSLLVGRRQTDGNLEWGWRLDYGYNKKHAYDPGEKTIWQPSGYHYSFFRNTRTGVVLDGSWKMGDSHLVEFYAGYADENMKTRYSNFWTPTLITMVDADYFIGEYDIKKYYFQLQDTITLNKSRNLKFVPLLRREKQTMTTNANDGDGKWRDSYNLALQKDINDNLTVRSSYGTYHRYPNFFEIFGDGYYVVTAPLAQQYGSKITVENGKQWDIGVNARGRALGAATDTTLTYFNRDVHNLSSYAVDPGGRLYYVNVGDGIAKGVELEHSMKWKRWDLLAAVTRNHTEITGRGPQTFYSVGKRIVGIPQWESNIRLNYRFPGEKLSMFGEYHYVGETTQGRDATCVYEALGLFNAGVKYSASSSLDLSFGVNDIFNKGPEQTFTTHSSGTPYTQNVTFPLQGRTYYMTARYLF</sequence>
<dbReference type="PANTHER" id="PTHR30069">
    <property type="entry name" value="TONB-DEPENDENT OUTER MEMBRANE RECEPTOR"/>
    <property type="match status" value="1"/>
</dbReference>
<dbReference type="SUPFAM" id="SSF103515">
    <property type="entry name" value="Autotransporter"/>
    <property type="match status" value="1"/>
</dbReference>
<dbReference type="InterPro" id="IPR039426">
    <property type="entry name" value="TonB-dep_rcpt-like"/>
</dbReference>
<organism evidence="14">
    <name type="scientific">uncultured Sporomusa sp</name>
    <dbReference type="NCBI Taxonomy" id="307249"/>
    <lineage>
        <taxon>Bacteria</taxon>
        <taxon>Bacillati</taxon>
        <taxon>Bacillota</taxon>
        <taxon>Negativicutes</taxon>
        <taxon>Selenomonadales</taxon>
        <taxon>Sporomusaceae</taxon>
        <taxon>Sporomusa</taxon>
        <taxon>environmental samples</taxon>
    </lineage>
</organism>
<evidence type="ECO:0000256" key="10">
    <source>
        <dbReference type="PROSITE-ProRule" id="PRU01360"/>
    </source>
</evidence>
<dbReference type="InterPro" id="IPR012910">
    <property type="entry name" value="Plug_dom"/>
</dbReference>
<reference evidence="14" key="1">
    <citation type="submission" date="2016-08" db="EMBL/GenBank/DDBJ databases">
        <authorList>
            <person name="Seilhamer J.J."/>
        </authorList>
    </citation>
    <scope>NUCLEOTIDE SEQUENCE</scope>
    <source>
        <strain evidence="14">86</strain>
    </source>
</reference>
<evidence type="ECO:0000256" key="1">
    <source>
        <dbReference type="ARBA" id="ARBA00004571"/>
    </source>
</evidence>
<dbReference type="NCBIfam" id="TIGR01414">
    <property type="entry name" value="autotrans_barl"/>
    <property type="match status" value="1"/>
</dbReference>
<dbReference type="Pfam" id="PF00593">
    <property type="entry name" value="TonB_dep_Rec_b-barrel"/>
    <property type="match status" value="1"/>
</dbReference>
<evidence type="ECO:0000256" key="11">
    <source>
        <dbReference type="RuleBase" id="RU003357"/>
    </source>
</evidence>
<dbReference type="GO" id="GO:0044718">
    <property type="term" value="P:siderophore transmembrane transport"/>
    <property type="evidence" value="ECO:0007669"/>
    <property type="project" value="TreeGrafter"/>
</dbReference>
<evidence type="ECO:0000256" key="2">
    <source>
        <dbReference type="ARBA" id="ARBA00022448"/>
    </source>
</evidence>
<feature type="domain" description="Autotransporter" evidence="13">
    <location>
        <begin position="340"/>
        <end position="611"/>
    </location>
</feature>
<keyword evidence="9 10" id="KW-0998">Cell outer membrane</keyword>